<dbReference type="Proteomes" id="UP000295293">
    <property type="component" value="Unassembled WGS sequence"/>
</dbReference>
<keyword evidence="1" id="KW-1133">Transmembrane helix</keyword>
<organism evidence="2 3">
    <name type="scientific">Tahibacter aquaticus</name>
    <dbReference type="NCBI Taxonomy" id="520092"/>
    <lineage>
        <taxon>Bacteria</taxon>
        <taxon>Pseudomonadati</taxon>
        <taxon>Pseudomonadota</taxon>
        <taxon>Gammaproteobacteria</taxon>
        <taxon>Lysobacterales</taxon>
        <taxon>Rhodanobacteraceae</taxon>
        <taxon>Tahibacter</taxon>
    </lineage>
</organism>
<dbReference type="AlphaFoldDB" id="A0A4R6Z2M2"/>
<keyword evidence="3" id="KW-1185">Reference proteome</keyword>
<reference evidence="2 3" key="1">
    <citation type="submission" date="2019-03" db="EMBL/GenBank/DDBJ databases">
        <title>Genomic Encyclopedia of Type Strains, Phase IV (KMG-IV): sequencing the most valuable type-strain genomes for metagenomic binning, comparative biology and taxonomic classification.</title>
        <authorList>
            <person name="Goeker M."/>
        </authorList>
    </citation>
    <scope>NUCLEOTIDE SEQUENCE [LARGE SCALE GENOMIC DNA]</scope>
    <source>
        <strain evidence="2 3">DSM 21667</strain>
    </source>
</reference>
<proteinExistence type="predicted"/>
<name>A0A4R6Z2M2_9GAMM</name>
<dbReference type="EMBL" id="SNZH01000004">
    <property type="protein sequence ID" value="TDR45855.1"/>
    <property type="molecule type" value="Genomic_DNA"/>
</dbReference>
<protein>
    <submittedName>
        <fullName evidence="2">Uncharacterized protein</fullName>
    </submittedName>
</protein>
<evidence type="ECO:0000256" key="1">
    <source>
        <dbReference type="SAM" id="Phobius"/>
    </source>
</evidence>
<comment type="caution">
    <text evidence="2">The sequence shown here is derived from an EMBL/GenBank/DDBJ whole genome shotgun (WGS) entry which is preliminary data.</text>
</comment>
<dbReference type="RefSeq" id="WP_133818216.1">
    <property type="nucleotide sequence ID" value="NZ_SNZH01000004.1"/>
</dbReference>
<keyword evidence="1" id="KW-0812">Transmembrane</keyword>
<keyword evidence="1" id="KW-0472">Membrane</keyword>
<accession>A0A4R6Z2M2</accession>
<gene>
    <name evidence="2" type="ORF">DFR29_104285</name>
</gene>
<feature type="transmembrane region" description="Helical" evidence="1">
    <location>
        <begin position="12"/>
        <end position="37"/>
    </location>
</feature>
<evidence type="ECO:0000313" key="2">
    <source>
        <dbReference type="EMBL" id="TDR45855.1"/>
    </source>
</evidence>
<evidence type="ECO:0000313" key="3">
    <source>
        <dbReference type="Proteomes" id="UP000295293"/>
    </source>
</evidence>
<sequence>MKRIEPTAQAGLFALDFVIALFALMLGMPALIALVVLGDGLARLVNACLPFRAPDTRAKQGTRDE</sequence>